<reference evidence="2" key="1">
    <citation type="submission" date="2022-02" db="EMBL/GenBank/DDBJ databases">
        <authorList>
            <person name="Leng L."/>
        </authorList>
    </citation>
    <scope>NUCLEOTIDE SEQUENCE</scope>
    <source>
        <strain evidence="2">JI</strain>
    </source>
</reference>
<keyword evidence="2" id="KW-0808">Transferase</keyword>
<proteinExistence type="predicted"/>
<dbReference type="RefSeq" id="WP_277443103.1">
    <property type="nucleotide sequence ID" value="NZ_JAKOAV010000007.1"/>
</dbReference>
<keyword evidence="3" id="KW-1185">Reference proteome</keyword>
<dbReference type="PANTHER" id="PTHR43591">
    <property type="entry name" value="METHYLTRANSFERASE"/>
    <property type="match status" value="1"/>
</dbReference>
<dbReference type="InterPro" id="IPR029063">
    <property type="entry name" value="SAM-dependent_MTases_sf"/>
</dbReference>
<dbReference type="GO" id="GO:0032259">
    <property type="term" value="P:methylation"/>
    <property type="evidence" value="ECO:0007669"/>
    <property type="project" value="UniProtKB-KW"/>
</dbReference>
<dbReference type="InterPro" id="IPR013216">
    <property type="entry name" value="Methyltransf_11"/>
</dbReference>
<name>A0A9X4GYJ6_9FIRM</name>
<feature type="domain" description="Methyltransferase type 11" evidence="1">
    <location>
        <begin position="44"/>
        <end position="139"/>
    </location>
</feature>
<protein>
    <submittedName>
        <fullName evidence="2">Class I SAM-dependent methyltransferase</fullName>
    </submittedName>
</protein>
<dbReference type="PANTHER" id="PTHR43591:SF110">
    <property type="entry name" value="RHODANESE DOMAIN-CONTAINING PROTEIN"/>
    <property type="match status" value="1"/>
</dbReference>
<dbReference type="SUPFAM" id="SSF53335">
    <property type="entry name" value="S-adenosyl-L-methionine-dependent methyltransferases"/>
    <property type="match status" value="1"/>
</dbReference>
<sequence length="211" mass="24912">MAGTVMNSELSRLFYQRNEELFREGEWHREIKSLDLDFRNKTVLDLAAGTGHWEEVFLSLGAGKVIWQDLSEFFYEKAKRRLQGCDNVEFLLGDMMSIPLENESVDFVLCRDSIFHSPSEKRTVAEVYRVLKENGYFYLTFRNWRRIFREPLTWKSPLKLLSPYIYRITEKKLIHTVFTSEGFILSCLKKCGYKIERVSRVDSVSLILARK</sequence>
<dbReference type="EMBL" id="JAKOAV010000007">
    <property type="protein sequence ID" value="MDF9407852.1"/>
    <property type="molecule type" value="Genomic_DNA"/>
</dbReference>
<evidence type="ECO:0000259" key="1">
    <source>
        <dbReference type="Pfam" id="PF08241"/>
    </source>
</evidence>
<comment type="caution">
    <text evidence="2">The sequence shown here is derived from an EMBL/GenBank/DDBJ whole genome shotgun (WGS) entry which is preliminary data.</text>
</comment>
<dbReference type="Proteomes" id="UP001154312">
    <property type="component" value="Unassembled WGS sequence"/>
</dbReference>
<dbReference type="AlphaFoldDB" id="A0A9X4GYJ6"/>
<keyword evidence="2" id="KW-0489">Methyltransferase</keyword>
<evidence type="ECO:0000313" key="3">
    <source>
        <dbReference type="Proteomes" id="UP001154312"/>
    </source>
</evidence>
<dbReference type="GO" id="GO:0008757">
    <property type="term" value="F:S-adenosylmethionine-dependent methyltransferase activity"/>
    <property type="evidence" value="ECO:0007669"/>
    <property type="project" value="InterPro"/>
</dbReference>
<organism evidence="2 3">
    <name type="scientific">Pelotomaculum isophthalicicum JI</name>
    <dbReference type="NCBI Taxonomy" id="947010"/>
    <lineage>
        <taxon>Bacteria</taxon>
        <taxon>Bacillati</taxon>
        <taxon>Bacillota</taxon>
        <taxon>Clostridia</taxon>
        <taxon>Eubacteriales</taxon>
        <taxon>Desulfotomaculaceae</taxon>
        <taxon>Pelotomaculum</taxon>
    </lineage>
</organism>
<dbReference type="CDD" id="cd02440">
    <property type="entry name" value="AdoMet_MTases"/>
    <property type="match status" value="1"/>
</dbReference>
<gene>
    <name evidence="2" type="ORF">L7E55_05675</name>
</gene>
<dbReference type="Gene3D" id="3.40.50.150">
    <property type="entry name" value="Vaccinia Virus protein VP39"/>
    <property type="match status" value="1"/>
</dbReference>
<accession>A0A9X4GYJ6</accession>
<dbReference type="Pfam" id="PF08241">
    <property type="entry name" value="Methyltransf_11"/>
    <property type="match status" value="1"/>
</dbReference>
<evidence type="ECO:0000313" key="2">
    <source>
        <dbReference type="EMBL" id="MDF9407852.1"/>
    </source>
</evidence>